<evidence type="ECO:0000313" key="13">
    <source>
        <dbReference type="Proteomes" id="UP000008524"/>
    </source>
</evidence>
<dbReference type="InParanoid" id="Q380U9"/>
<feature type="domain" description="P-type" evidence="11">
    <location>
        <begin position="398"/>
        <end position="440"/>
    </location>
</feature>
<sequence>MTAVSNIIATFIGLVVATLLLSRGTQADPAAELTKQDTPCKSAHYLIKLAAAAEGKLKSLLEKTTEAVDEHRALEVYAATTDTGAANAAIAGLSEYASRRTATLAKAAVTCAQAVSQLTRTLNIEAGKNLALSSATEIKSATGTAQAMSNTGQGQSVSGHLKLDKLTDDSCAKTYTATAANTDNDPDTRQLESIRIHKLEGKTTADTAAGVCQVACVGAACSTAETNIKVSSAAATLFKAGELAQLAVKTTDAKPKRSDTPQGLKKELEKHQTSIEHRLYDFLKNKPCDADMASVRNMAVVQNDEGVRKAVLIELQGPAAKYDASSDSQKKAITDGIKAMFGGTETEFNAKIWEKVKANSVKQKIAGTDIDSKIEQLSTDTNRGLVLAYHASQRKNKPSCKTETSTQKPQQCGSQTTPEHCQKEGCYLDENKTPKCFPKKSKDDKKNGDYAKATNTTGSNSFVIHKAPLLIAVLLF</sequence>
<evidence type="ECO:0000256" key="6">
    <source>
        <dbReference type="ARBA" id="ARBA00023180"/>
    </source>
</evidence>
<dbReference type="VEuPathDB" id="TriTrypDB:Tb927.11.20550"/>
<keyword evidence="6" id="KW-0325">Glycoprotein</keyword>
<comment type="caution">
    <text evidence="8">Lacks conserved residue(s) required for the propagation of feature annotation.</text>
</comment>
<feature type="compositionally biased region" description="Polar residues" evidence="9">
    <location>
        <begin position="399"/>
        <end position="418"/>
    </location>
</feature>
<dbReference type="PROSITE" id="PS51448">
    <property type="entry name" value="P_TREFOIL_2"/>
    <property type="match status" value="1"/>
</dbReference>
<evidence type="ECO:0000256" key="2">
    <source>
        <dbReference type="ARBA" id="ARBA00004609"/>
    </source>
</evidence>
<name>Q380U9_TRYB2</name>
<dbReference type="RefSeq" id="XP_829794.1">
    <property type="nucleotide sequence ID" value="XM_824701.1"/>
</dbReference>
<keyword evidence="5" id="KW-0472">Membrane</keyword>
<protein>
    <submittedName>
        <fullName evidence="12">Variant surface glycoprotein (VSG), putative</fullName>
    </submittedName>
</protein>
<evidence type="ECO:0000256" key="1">
    <source>
        <dbReference type="ARBA" id="ARBA00002523"/>
    </source>
</evidence>
<dbReference type="EMBL" id="CH464491">
    <property type="protein sequence ID" value="EAN80682.1"/>
    <property type="molecule type" value="Genomic_DNA"/>
</dbReference>
<reference evidence="12 13" key="2">
    <citation type="journal article" date="2005" name="Science">
        <title>The genome of the African trypanosome Trypanosoma brucei.</title>
        <authorList>
            <person name="Berriman M."/>
            <person name="Ghedin E."/>
            <person name="Hertz-Fowler C."/>
            <person name="Blandin G."/>
            <person name="Renauld H."/>
            <person name="Bartholomeu D.C."/>
            <person name="Lennard N.J."/>
            <person name="Caler E."/>
            <person name="Hamlin N.E."/>
            <person name="Haas B."/>
            <person name="Bohme U."/>
            <person name="Hannick L."/>
            <person name="Aslett M.A."/>
            <person name="Shallom J."/>
            <person name="Marcello L."/>
            <person name="Hou L."/>
            <person name="Wickstead B."/>
            <person name="Alsmark U.C."/>
            <person name="Arrowsmith C."/>
            <person name="Atkin R.J."/>
            <person name="Barron A.J."/>
            <person name="Bringaud F."/>
            <person name="Brooks K."/>
            <person name="Carrington M."/>
            <person name="Cherevach I."/>
            <person name="Chillingworth T.J."/>
            <person name="Churcher C."/>
            <person name="Clark L.N."/>
            <person name="Corton C.H."/>
            <person name="Cronin A."/>
            <person name="Davies R.M."/>
            <person name="Doggett J."/>
            <person name="Djikeng A."/>
            <person name="Feldblyum T."/>
            <person name="Field M.C."/>
            <person name="Fraser A."/>
            <person name="Goodhead I."/>
            <person name="Hance Z."/>
            <person name="Harper D."/>
            <person name="Harris B.R."/>
            <person name="Hauser H."/>
            <person name="Hostetler J."/>
            <person name="Ivens A."/>
            <person name="Jagels K."/>
            <person name="Johnson D."/>
            <person name="Johnson J."/>
            <person name="Jones K."/>
            <person name="Kerhornou A.X."/>
            <person name="Koo H."/>
            <person name="Larke N."/>
            <person name="Landfear S."/>
            <person name="Larkin C."/>
            <person name="Leech V."/>
            <person name="Line A."/>
            <person name="Lord A."/>
            <person name="Macleod A."/>
            <person name="Mooney P.J."/>
            <person name="Moule S."/>
            <person name="Martin D.M."/>
            <person name="Morgan G.W."/>
            <person name="Mungall K."/>
            <person name="Norbertczak H."/>
            <person name="Ormond D."/>
            <person name="Pai G."/>
            <person name="Peacock C.S."/>
            <person name="Peterson J."/>
            <person name="Quail M.A."/>
            <person name="Rabbinowitsch E."/>
            <person name="Rajandream M.A."/>
            <person name="Reitter C."/>
            <person name="Salzberg S.L."/>
            <person name="Sanders M."/>
            <person name="Schobel S."/>
            <person name="Sharp S."/>
            <person name="Simmonds M."/>
            <person name="Simpson A.J."/>
            <person name="Tallon L."/>
            <person name="Turner C.M."/>
            <person name="Tait A."/>
            <person name="Tivey A.R."/>
            <person name="Van Aken S."/>
            <person name="Walker D."/>
            <person name="Wanless D."/>
            <person name="Wang S."/>
            <person name="White B."/>
            <person name="White O."/>
            <person name="Whitehead S."/>
            <person name="Woodward J."/>
            <person name="Wortman J."/>
            <person name="Adams M.D."/>
            <person name="Embley T.M."/>
            <person name="Gull K."/>
            <person name="Ullu E."/>
            <person name="Barry J.D."/>
            <person name="Fairlamb A.H."/>
            <person name="Opperdoes F."/>
            <person name="Barrell B.G."/>
            <person name="Donelson J.E."/>
            <person name="Hall N."/>
            <person name="Fraser C.M."/>
            <person name="Melville S.E."/>
            <person name="El-Sayed N.M."/>
        </authorList>
    </citation>
    <scope>NUCLEOTIDE SEQUENCE [LARGE SCALE GENOMIC DNA]</scope>
    <source>
        <strain evidence="12 13">927/4 GUTat10.1</strain>
    </source>
</reference>
<feature type="region of interest" description="Disordered" evidence="9">
    <location>
        <begin position="396"/>
        <end position="418"/>
    </location>
</feature>
<dbReference type="AlphaFoldDB" id="Q380U9"/>
<gene>
    <name evidence="12" type="ORF">Tb11.09.0003</name>
</gene>
<dbReference type="Proteomes" id="UP000008524">
    <property type="component" value="Chromosome 11"/>
</dbReference>
<dbReference type="Pfam" id="PF00913">
    <property type="entry name" value="Trypan_glycop"/>
    <property type="match status" value="1"/>
</dbReference>
<dbReference type="GO" id="GO:0020033">
    <property type="term" value="P:antigenic variation"/>
    <property type="evidence" value="ECO:0000304"/>
    <property type="project" value="GeneDB"/>
</dbReference>
<evidence type="ECO:0000256" key="5">
    <source>
        <dbReference type="ARBA" id="ARBA00023136"/>
    </source>
</evidence>
<dbReference type="KEGG" id="tbr:Tb11.09.0003"/>
<comment type="function">
    <text evidence="1">VSG forms a coat on the surface of the parasite. The trypanosome evades the immune response of the host by expressing a series of antigenically distinct VSGs from an estimated 1000 VSG genes.</text>
</comment>
<keyword evidence="3" id="KW-1003">Cell membrane</keyword>
<proteinExistence type="predicted"/>
<dbReference type="InterPro" id="IPR027446">
    <property type="entry name" value="VSG_C_dom_sf"/>
</dbReference>
<dbReference type="SUPFAM" id="SSF58087">
    <property type="entry name" value="Variant surface glycoprotein (N-terminal domain)"/>
    <property type="match status" value="1"/>
</dbReference>
<feature type="chain" id="PRO_5004221806" evidence="10">
    <location>
        <begin position="28"/>
        <end position="476"/>
    </location>
</feature>
<dbReference type="Gene3D" id="1.10.470.10">
    <property type="entry name" value="Variant Surface Glycoprotein, subunit A, domain 2"/>
    <property type="match status" value="1"/>
</dbReference>
<dbReference type="PaxDb" id="5691-EAN80682"/>
<dbReference type="SUPFAM" id="SSF118251">
    <property type="entry name" value="Variant surface glycoprotein MITAT 1.2, VSG 221, C-terminal domain"/>
    <property type="match status" value="1"/>
</dbReference>
<organism evidence="12 13">
    <name type="scientific">Trypanosoma brucei brucei (strain 927/4 GUTat10.1)</name>
    <dbReference type="NCBI Taxonomy" id="185431"/>
    <lineage>
        <taxon>Eukaryota</taxon>
        <taxon>Discoba</taxon>
        <taxon>Euglenozoa</taxon>
        <taxon>Kinetoplastea</taxon>
        <taxon>Metakinetoplastina</taxon>
        <taxon>Trypanosomatida</taxon>
        <taxon>Trypanosomatidae</taxon>
        <taxon>Trypanosoma</taxon>
    </lineage>
</organism>
<dbReference type="InterPro" id="IPR001812">
    <property type="entry name" value="Trypano_VSG_A_N_dom"/>
</dbReference>
<dbReference type="GO" id="GO:0005886">
    <property type="term" value="C:plasma membrane"/>
    <property type="evidence" value="ECO:0007669"/>
    <property type="project" value="UniProtKB-SubCell"/>
</dbReference>
<evidence type="ECO:0000256" key="9">
    <source>
        <dbReference type="SAM" id="MobiDB-lite"/>
    </source>
</evidence>
<keyword evidence="7" id="KW-0449">Lipoprotein</keyword>
<dbReference type="GeneID" id="3664787"/>
<feature type="signal peptide" evidence="10">
    <location>
        <begin position="1"/>
        <end position="27"/>
    </location>
</feature>
<dbReference type="GO" id="GO:0098552">
    <property type="term" value="C:side of membrane"/>
    <property type="evidence" value="ECO:0007669"/>
    <property type="project" value="UniProtKB-KW"/>
</dbReference>
<reference evidence="12 13" key="1">
    <citation type="journal article" date="2005" name="Science">
        <title>Comparative genomics of trypanosomatid parasitic protozoa.</title>
        <authorList>
            <person name="El-Sayed N.M."/>
            <person name="Myler P.J."/>
            <person name="Blandin G."/>
            <person name="Berriman M."/>
            <person name="Crabtree J."/>
            <person name="Aggarwal G."/>
            <person name="Caler E."/>
            <person name="Renauld H."/>
            <person name="Worthey E.A."/>
            <person name="Hertz-Fowler C."/>
            <person name="Ghedin E."/>
            <person name="Peacock C."/>
            <person name="Bartholomeu D.C."/>
            <person name="Haas B.J."/>
            <person name="Tran A.N."/>
            <person name="Wortman J.R."/>
            <person name="Alsmark U.C."/>
            <person name="Angiuoli S."/>
            <person name="Anupama A."/>
            <person name="Badger J."/>
            <person name="Bringaud F."/>
            <person name="Cadag E."/>
            <person name="Carlton J.M."/>
            <person name="Cerqueira G.C."/>
            <person name="Creasy T."/>
            <person name="Delcher A.L."/>
            <person name="Djikeng A."/>
            <person name="Embley T.M."/>
            <person name="Hauser C."/>
            <person name="Ivens A.C."/>
            <person name="Kummerfeld S.K."/>
            <person name="Pereira-Leal J.B."/>
            <person name="Nilsson D."/>
            <person name="Peterson J."/>
            <person name="Salzberg S.L."/>
            <person name="Shallom J."/>
            <person name="Silva J.C."/>
            <person name="Sundaram J."/>
            <person name="Westenberger S."/>
            <person name="White O."/>
            <person name="Melville S.E."/>
            <person name="Donelson J.E."/>
            <person name="Andersson B."/>
            <person name="Stuart K.D."/>
            <person name="Hall N."/>
        </authorList>
    </citation>
    <scope>NUCLEOTIDE SEQUENCE [LARGE SCALE GENOMIC DNA]</scope>
    <source>
        <strain evidence="12 13">927/4 GUTat10.1</strain>
    </source>
</reference>
<dbReference type="InterPro" id="IPR000519">
    <property type="entry name" value="P_trefoil_dom"/>
</dbReference>
<evidence type="ECO:0000256" key="7">
    <source>
        <dbReference type="ARBA" id="ARBA00023288"/>
    </source>
</evidence>
<evidence type="ECO:0000259" key="11">
    <source>
        <dbReference type="PROSITE" id="PS51448"/>
    </source>
</evidence>
<comment type="subcellular location">
    <subcellularLocation>
        <location evidence="2">Cell membrane</location>
        <topology evidence="2">Lipid-anchor</topology>
        <topology evidence="2">GPI-anchor</topology>
    </subcellularLocation>
</comment>
<evidence type="ECO:0000256" key="8">
    <source>
        <dbReference type="PROSITE-ProRule" id="PRU00779"/>
    </source>
</evidence>
<dbReference type="Gene3D" id="3.90.150.10">
    <property type="entry name" value="Variant Surface Glycoprotein, subunit A domain 1"/>
    <property type="match status" value="1"/>
</dbReference>
<accession>Q380U9</accession>
<evidence type="ECO:0000256" key="4">
    <source>
        <dbReference type="ARBA" id="ARBA00022622"/>
    </source>
</evidence>
<keyword evidence="10" id="KW-0732">Signal</keyword>
<evidence type="ECO:0000313" key="12">
    <source>
        <dbReference type="EMBL" id="EAN80682.1"/>
    </source>
</evidence>
<evidence type="ECO:0000256" key="10">
    <source>
        <dbReference type="SAM" id="SignalP"/>
    </source>
</evidence>
<evidence type="ECO:0000256" key="3">
    <source>
        <dbReference type="ARBA" id="ARBA00022475"/>
    </source>
</evidence>
<keyword evidence="13" id="KW-1185">Reference proteome</keyword>
<keyword evidence="4" id="KW-0336">GPI-anchor</keyword>